<dbReference type="PANTHER" id="PTHR46488:SF1">
    <property type="entry name" value="AP-5 COMPLEX SUBUNIT ZETA-1"/>
    <property type="match status" value="1"/>
</dbReference>
<dbReference type="PANTHER" id="PTHR46488">
    <property type="entry name" value="AP-5 COMPLEX SUBUNIT ZETA-1"/>
    <property type="match status" value="1"/>
</dbReference>
<dbReference type="Pfam" id="PF25154">
    <property type="entry name" value="TPR_AP5Z1_C"/>
    <property type="match status" value="1"/>
</dbReference>
<proteinExistence type="predicted"/>
<dbReference type="AlphaFoldDB" id="A0A1B6K915"/>
<feature type="non-terminal residue" evidence="2">
    <location>
        <position position="1"/>
    </location>
</feature>
<protein>
    <recommendedName>
        <fullName evidence="1">AP-5 complex subunit zeta-1 C-terminal TPR domain-containing protein</fullName>
    </recommendedName>
</protein>
<sequence>LVQSRKQPAQQVETFWENIYQHNVRPDTLSSILAFYLHHRVYPPPVQKALDSLLMCLTGGRAPRRLRTLLSRILEEMCVWLGPECVSETVQLSANLSVVVDLLPCLLTNPDTPRPDIAVYEKLISGLTSPGLTQEDRCKVLGFLTATVPAELMPSLTKQLIVWLSYSRTAQTNSLFRSADVTDTDGSPATGLCTVLTLVTTVTDSHMLSVTVFSNIRQYLRRGPADSSLVSAVFSCCTTLLAQATKKPGSQHDKQLVAVVLEEVLLIMKAVRDADNSCRGRCLLVVGSVLHLADQLKLSPLLVAVWQYHLADGGDSALTERVLSGVIKAEFSQGLVSQRVAAVVAAHGAQLAHNLARHCPSLLKLVATHPSGLVEEFLDIIPHLAVGNELTVEVLHCLLDLPMLSATICVSQTGLLVQAGFKVTTLLSMKQQIDATADLKMVYKHFMRSKAQAGETDTLLRLYPAYRTALKPVLSQGLVEVCCQVAPLLLSAFLDAISDSVLSAILPAILARLPLLCPLPSYQESVFNLLSQYVVKVSSLQPEVLGSPCVAQFLSVTSHTQLCPQLFEAIVSAVGSNLRVEQSIENIFETLEALLREMLVDKSWPNMQLVTSVCTALAKLAGRHTSLAHRATTAFEKLVQVLHDSKEEEKEAATQHAKSLLRVVKNPRVANVMLSPSTKEDVAMAAILKVLFHFLDS</sequence>
<dbReference type="InterPro" id="IPR028222">
    <property type="entry name" value="AP5Z1"/>
</dbReference>
<evidence type="ECO:0000313" key="2">
    <source>
        <dbReference type="EMBL" id="JAT07905.1"/>
    </source>
</evidence>
<dbReference type="InterPro" id="IPR016024">
    <property type="entry name" value="ARM-type_fold"/>
</dbReference>
<evidence type="ECO:0000259" key="1">
    <source>
        <dbReference type="Pfam" id="PF25154"/>
    </source>
</evidence>
<feature type="domain" description="AP-5 complex subunit zeta-1 C-terminal TPR" evidence="1">
    <location>
        <begin position="376"/>
        <end position="679"/>
    </location>
</feature>
<dbReference type="GO" id="GO:0044599">
    <property type="term" value="C:AP-5 adaptor complex"/>
    <property type="evidence" value="ECO:0007669"/>
    <property type="project" value="InterPro"/>
</dbReference>
<accession>A0A1B6K915</accession>
<dbReference type="EMBL" id="GEBQ01032072">
    <property type="protein sequence ID" value="JAT07905.1"/>
    <property type="molecule type" value="Transcribed_RNA"/>
</dbReference>
<dbReference type="InterPro" id="IPR056856">
    <property type="entry name" value="TPR_AP5Z1_C"/>
</dbReference>
<organism evidence="2">
    <name type="scientific">Graphocephala atropunctata</name>
    <dbReference type="NCBI Taxonomy" id="36148"/>
    <lineage>
        <taxon>Eukaryota</taxon>
        <taxon>Metazoa</taxon>
        <taxon>Ecdysozoa</taxon>
        <taxon>Arthropoda</taxon>
        <taxon>Hexapoda</taxon>
        <taxon>Insecta</taxon>
        <taxon>Pterygota</taxon>
        <taxon>Neoptera</taxon>
        <taxon>Paraneoptera</taxon>
        <taxon>Hemiptera</taxon>
        <taxon>Auchenorrhyncha</taxon>
        <taxon>Membracoidea</taxon>
        <taxon>Cicadellidae</taxon>
        <taxon>Cicadellinae</taxon>
        <taxon>Cicadellini</taxon>
        <taxon>Graphocephala</taxon>
    </lineage>
</organism>
<reference evidence="2" key="1">
    <citation type="submission" date="2015-11" db="EMBL/GenBank/DDBJ databases">
        <title>De novo transcriptome assembly of four potential Pierce s Disease insect vectors from Arizona vineyards.</title>
        <authorList>
            <person name="Tassone E.E."/>
        </authorList>
    </citation>
    <scope>NUCLEOTIDE SEQUENCE</scope>
</reference>
<dbReference type="SUPFAM" id="SSF48371">
    <property type="entry name" value="ARM repeat"/>
    <property type="match status" value="1"/>
</dbReference>
<name>A0A1B6K915_9HEMI</name>
<gene>
    <name evidence="2" type="ORF">g.8717</name>
</gene>